<sequence>MSADPLDGPAAGLKESLAAAIDRDAVHLAAVGDDIFAHPELAYHEFRTADLVARELRGLGLPVEEGLARTGVRARLRGARPGPVVCVLAELDALHAPDHPAADPGTGAAHACGHNAQVAHLVGVARALTERAAAGRLAGEVVFFAVPAEEYSEIGRPGVPDVEFPGGKQELIRLGCFDGVGLALMAHATGTPDPEPGGGEPAPALGMAWHYTGFATRRARFRGRSAHASSAPGHGVDSLSAARVALHAIDAQREAFAADVRVHPVLRAQPGSLNVIAEQTTVDILIRGRTSQSIADAERRVDRSLRAGALAVGAAVELSSAPGFLPLDVDRTLGGLFRRNALTLAGAAGWAEHDFSAASTDAGDLSHLMPVMHATHGGCAGVNHSARFRVVDPVRAYVQPAKAIAWTVVDLLHGDAATARAAIAGHRPRHTRTGYVDAVRATARHAHCAEDAGEPWRS</sequence>
<gene>
    <name evidence="2" type="ORF">RB614_03485</name>
</gene>
<dbReference type="SUPFAM" id="SSF53187">
    <property type="entry name" value="Zn-dependent exopeptidases"/>
    <property type="match status" value="1"/>
</dbReference>
<dbReference type="InterPro" id="IPR011650">
    <property type="entry name" value="Peptidase_M20_dimer"/>
</dbReference>
<evidence type="ECO:0000313" key="2">
    <source>
        <dbReference type="EMBL" id="MDQ7903575.1"/>
    </source>
</evidence>
<protein>
    <submittedName>
        <fullName evidence="2">Amidohydrolase</fullName>
    </submittedName>
</protein>
<dbReference type="Gene3D" id="3.40.630.10">
    <property type="entry name" value="Zn peptidases"/>
    <property type="match status" value="1"/>
</dbReference>
<dbReference type="PANTHER" id="PTHR30575:SF3">
    <property type="entry name" value="PEPTIDASE M20 DIMERISATION DOMAIN-CONTAINING PROTEIN"/>
    <property type="match status" value="1"/>
</dbReference>
<dbReference type="Pfam" id="PF07687">
    <property type="entry name" value="M20_dimer"/>
    <property type="match status" value="1"/>
</dbReference>
<reference evidence="2 3" key="1">
    <citation type="submission" date="2023-08" db="EMBL/GenBank/DDBJ databases">
        <title>Phytohabitans sansha sp. nov., isolated from marine sediment.</title>
        <authorList>
            <person name="Zhao Y."/>
            <person name="Yi K."/>
        </authorList>
    </citation>
    <scope>NUCLEOTIDE SEQUENCE [LARGE SCALE GENOMIC DNA]</scope>
    <source>
        <strain evidence="2 3">ZYX-F-186</strain>
    </source>
</reference>
<evidence type="ECO:0000259" key="1">
    <source>
        <dbReference type="Pfam" id="PF07687"/>
    </source>
</evidence>
<dbReference type="InterPro" id="IPR052030">
    <property type="entry name" value="Peptidase_M20/M20A_hydrolases"/>
</dbReference>
<dbReference type="Gene3D" id="3.30.70.360">
    <property type="match status" value="1"/>
</dbReference>
<name>A0ABU0ZB42_9ACTN</name>
<dbReference type="Proteomes" id="UP001230908">
    <property type="component" value="Unassembled WGS sequence"/>
</dbReference>
<organism evidence="2 3">
    <name type="scientific">Phytohabitans maris</name>
    <dbReference type="NCBI Taxonomy" id="3071409"/>
    <lineage>
        <taxon>Bacteria</taxon>
        <taxon>Bacillati</taxon>
        <taxon>Actinomycetota</taxon>
        <taxon>Actinomycetes</taxon>
        <taxon>Micromonosporales</taxon>
        <taxon>Micromonosporaceae</taxon>
    </lineage>
</organism>
<evidence type="ECO:0000313" key="3">
    <source>
        <dbReference type="Proteomes" id="UP001230908"/>
    </source>
</evidence>
<dbReference type="RefSeq" id="WP_308710854.1">
    <property type="nucleotide sequence ID" value="NZ_JAVHUY010000003.1"/>
</dbReference>
<dbReference type="InterPro" id="IPR002933">
    <property type="entry name" value="Peptidase_M20"/>
</dbReference>
<proteinExistence type="predicted"/>
<accession>A0ABU0ZB42</accession>
<dbReference type="SUPFAM" id="SSF55031">
    <property type="entry name" value="Bacterial exopeptidase dimerisation domain"/>
    <property type="match status" value="1"/>
</dbReference>
<comment type="caution">
    <text evidence="2">The sequence shown here is derived from an EMBL/GenBank/DDBJ whole genome shotgun (WGS) entry which is preliminary data.</text>
</comment>
<feature type="domain" description="Peptidase M20 dimerisation" evidence="1">
    <location>
        <begin position="213"/>
        <end position="305"/>
    </location>
</feature>
<dbReference type="InterPro" id="IPR017439">
    <property type="entry name" value="Amidohydrolase"/>
</dbReference>
<dbReference type="PANTHER" id="PTHR30575">
    <property type="entry name" value="PEPTIDASE M20"/>
    <property type="match status" value="1"/>
</dbReference>
<dbReference type="InterPro" id="IPR036264">
    <property type="entry name" value="Bact_exopeptidase_dim_dom"/>
</dbReference>
<dbReference type="Pfam" id="PF01546">
    <property type="entry name" value="Peptidase_M20"/>
    <property type="match status" value="1"/>
</dbReference>
<dbReference type="NCBIfam" id="TIGR01891">
    <property type="entry name" value="amidohydrolases"/>
    <property type="match status" value="1"/>
</dbReference>
<dbReference type="EMBL" id="JAVHUY010000003">
    <property type="protein sequence ID" value="MDQ7903575.1"/>
    <property type="molecule type" value="Genomic_DNA"/>
</dbReference>
<keyword evidence="3" id="KW-1185">Reference proteome</keyword>